<dbReference type="InterPro" id="IPR029058">
    <property type="entry name" value="AB_hydrolase_fold"/>
</dbReference>
<evidence type="ECO:0000256" key="2">
    <source>
        <dbReference type="ARBA" id="ARBA00004496"/>
    </source>
</evidence>
<dbReference type="InterPro" id="IPR045550">
    <property type="entry name" value="AARE_N"/>
</dbReference>
<feature type="domain" description="Acylamino-acid-releasing enzyme N-terminal" evidence="9">
    <location>
        <begin position="9"/>
        <end position="413"/>
    </location>
</feature>
<evidence type="ECO:0000256" key="6">
    <source>
        <dbReference type="ARBA" id="ARBA00022490"/>
    </source>
</evidence>
<dbReference type="PANTHER" id="PTHR42776">
    <property type="entry name" value="SERINE PEPTIDASE S9 FAMILY MEMBER"/>
    <property type="match status" value="1"/>
</dbReference>
<dbReference type="EMBL" id="NCKU01000183">
    <property type="protein sequence ID" value="RWS16723.1"/>
    <property type="molecule type" value="Genomic_DNA"/>
</dbReference>
<comment type="similarity">
    <text evidence="3">Belongs to the peptidase S9C family.</text>
</comment>
<dbReference type="PANTHER" id="PTHR42776:SF4">
    <property type="entry name" value="ACYLAMINO-ACID-RELEASING ENZYME"/>
    <property type="match status" value="1"/>
</dbReference>
<dbReference type="OrthoDB" id="416344at2759"/>
<evidence type="ECO:0000256" key="7">
    <source>
        <dbReference type="ARBA" id="ARBA00022801"/>
    </source>
</evidence>
<dbReference type="Proteomes" id="UP000285301">
    <property type="component" value="Unassembled WGS sequence"/>
</dbReference>
<evidence type="ECO:0000313" key="11">
    <source>
        <dbReference type="Proteomes" id="UP000285301"/>
    </source>
</evidence>
<keyword evidence="11" id="KW-1185">Reference proteome</keyword>
<evidence type="ECO:0000256" key="3">
    <source>
        <dbReference type="ARBA" id="ARBA00010040"/>
    </source>
</evidence>
<dbReference type="Pfam" id="PF00326">
    <property type="entry name" value="Peptidase_S9"/>
    <property type="match status" value="1"/>
</dbReference>
<comment type="caution">
    <text evidence="10">The sequence shown here is derived from an EMBL/GenBank/DDBJ whole genome shotgun (WGS) entry which is preliminary data.</text>
</comment>
<sequence>VNELVSLYRHFANIPIPSNAAIEKVDDGFRVRVKYSFRDLDLMEKCSFNKYFNINSDFSNVRCQSDACESSSELSVAKSKSLNKTAIVRKNNKENQKLKSYIEIWNKNSKIKSLTSETLEKYHGQIYLNSEFGALEWSPNERSLLYVSEHKVPKSESYFKEQEGDCNGEKEVSKGTEYAFKEEWGETFEGIHHTCVCIMDTEEKYKVRTIEMENLSLAQAFWIDDDKIGFIAWKEEPQRLGLVYCINRQSYLYCCNIRDETLKPYLLYGGDADECVRSPRASPDRKSIIFLANSILGPHFKASRLMRYDLEKLKAEIIIDTNVKDDGFPLYLKELPKNCFTEDGNYIVFDSINQCLSTLCMLDLNARKLQKISHSFASASVLDIRHNILAILTSAPNKFPNVYAAKIETETTDFKFLRVDADSKDQIDGVDYKIEVFGSDDSAKMSLSAIIIGPSQKMKESTPAIILPHGGPHSSFTVSYLMWATIFSKLGFKFILVNYRGSIGIDEDYINILCGNVGDMDVKDVMTCITQLISKNEIDSKKLSLFGGSHGGFLVTHLIGQFPDFGFKSCIARNPVVDIAGMIEVTDIPDWCFTEACGLKDQFKFGNFGTADVLKICFERSPFHYIENVKTPTFLLLGKNDKRVPMSQGIKYLRALKARGVDVKCNVYDDNHGLEKVQTESDSVVNVACFILEYLNK</sequence>
<evidence type="ECO:0000259" key="8">
    <source>
        <dbReference type="Pfam" id="PF00326"/>
    </source>
</evidence>
<dbReference type="GO" id="GO:0008242">
    <property type="term" value="F:omega peptidase activity"/>
    <property type="evidence" value="ECO:0007669"/>
    <property type="project" value="UniProtKB-EC"/>
</dbReference>
<evidence type="ECO:0000259" key="9">
    <source>
        <dbReference type="Pfam" id="PF19283"/>
    </source>
</evidence>
<evidence type="ECO:0000256" key="1">
    <source>
        <dbReference type="ARBA" id="ARBA00000721"/>
    </source>
</evidence>
<gene>
    <name evidence="10" type="ORF">B4U79_10042</name>
</gene>
<comment type="subcellular location">
    <subcellularLocation>
        <location evidence="2">Cytoplasm</location>
    </subcellularLocation>
</comment>
<dbReference type="STRING" id="1965070.A0A443RN71"/>
<keyword evidence="7" id="KW-0378">Hydrolase</keyword>
<dbReference type="Gene3D" id="3.40.50.1820">
    <property type="entry name" value="alpha/beta hydrolase"/>
    <property type="match status" value="1"/>
</dbReference>
<dbReference type="InterPro" id="IPR001375">
    <property type="entry name" value="Peptidase_S9_cat"/>
</dbReference>
<dbReference type="AlphaFoldDB" id="A0A443RN71"/>
<evidence type="ECO:0000313" key="10">
    <source>
        <dbReference type="EMBL" id="RWS16723.1"/>
    </source>
</evidence>
<dbReference type="GO" id="GO:0006508">
    <property type="term" value="P:proteolysis"/>
    <property type="evidence" value="ECO:0007669"/>
    <property type="project" value="InterPro"/>
</dbReference>
<comment type="catalytic activity">
    <reaction evidence="1">
        <text>Cleavage of an N-acetyl or N-formyl amino acid from the N-terminus of a polypeptide.</text>
        <dbReference type="EC" id="3.4.19.1"/>
    </reaction>
</comment>
<dbReference type="SUPFAM" id="SSF82171">
    <property type="entry name" value="DPP6 N-terminal domain-like"/>
    <property type="match status" value="1"/>
</dbReference>
<name>A0A443RN71_9ACAR</name>
<protein>
    <recommendedName>
        <fullName evidence="5">acylaminoacyl-peptidase</fullName>
        <ecNumber evidence="5">3.4.19.1</ecNumber>
    </recommendedName>
</protein>
<dbReference type="GO" id="GO:0005737">
    <property type="term" value="C:cytoplasm"/>
    <property type="evidence" value="ECO:0007669"/>
    <property type="project" value="UniProtKB-SubCell"/>
</dbReference>
<proteinExistence type="inferred from homology"/>
<dbReference type="Pfam" id="PF19283">
    <property type="entry name" value="APEH_N"/>
    <property type="match status" value="1"/>
</dbReference>
<dbReference type="EC" id="3.4.19.1" evidence="5"/>
<feature type="domain" description="Peptidase S9 prolyl oligopeptidase catalytic" evidence="8">
    <location>
        <begin position="485"/>
        <end position="696"/>
    </location>
</feature>
<evidence type="ECO:0000256" key="5">
    <source>
        <dbReference type="ARBA" id="ARBA00012917"/>
    </source>
</evidence>
<evidence type="ECO:0000256" key="4">
    <source>
        <dbReference type="ARBA" id="ARBA00011881"/>
    </source>
</evidence>
<dbReference type="GO" id="GO:0004252">
    <property type="term" value="F:serine-type endopeptidase activity"/>
    <property type="evidence" value="ECO:0007669"/>
    <property type="project" value="TreeGrafter"/>
</dbReference>
<keyword evidence="6" id="KW-0963">Cytoplasm</keyword>
<reference evidence="10 11" key="1">
    <citation type="journal article" date="2018" name="Gigascience">
        <title>Genomes of trombidid mites reveal novel predicted allergens and laterally-transferred genes associated with secondary metabolism.</title>
        <authorList>
            <person name="Dong X."/>
            <person name="Chaisiri K."/>
            <person name="Xia D."/>
            <person name="Armstrong S.D."/>
            <person name="Fang Y."/>
            <person name="Donnelly M.J."/>
            <person name="Kadowaki T."/>
            <person name="McGarry J.W."/>
            <person name="Darby A.C."/>
            <person name="Makepeace B.L."/>
        </authorList>
    </citation>
    <scope>NUCLEOTIDE SEQUENCE [LARGE SCALE GENOMIC DNA]</scope>
    <source>
        <strain evidence="10">UoL-WK</strain>
    </source>
</reference>
<accession>A0A443RN71</accession>
<organism evidence="10 11">
    <name type="scientific">Dinothrombium tinctorium</name>
    <dbReference type="NCBI Taxonomy" id="1965070"/>
    <lineage>
        <taxon>Eukaryota</taxon>
        <taxon>Metazoa</taxon>
        <taxon>Ecdysozoa</taxon>
        <taxon>Arthropoda</taxon>
        <taxon>Chelicerata</taxon>
        <taxon>Arachnida</taxon>
        <taxon>Acari</taxon>
        <taxon>Acariformes</taxon>
        <taxon>Trombidiformes</taxon>
        <taxon>Prostigmata</taxon>
        <taxon>Anystina</taxon>
        <taxon>Parasitengona</taxon>
        <taxon>Trombidioidea</taxon>
        <taxon>Trombidiidae</taxon>
        <taxon>Dinothrombium</taxon>
    </lineage>
</organism>
<comment type="subunit">
    <text evidence="4">Homotetramer.</text>
</comment>
<dbReference type="SUPFAM" id="SSF53474">
    <property type="entry name" value="alpha/beta-Hydrolases"/>
    <property type="match status" value="1"/>
</dbReference>
<feature type="non-terminal residue" evidence="10">
    <location>
        <position position="1"/>
    </location>
</feature>